<gene>
    <name evidence="1" type="ORF">MRB53_033541</name>
</gene>
<keyword evidence="2" id="KW-1185">Reference proteome</keyword>
<protein>
    <submittedName>
        <fullName evidence="1">Uncharacterized protein</fullName>
    </submittedName>
</protein>
<comment type="caution">
    <text evidence="1">The sequence shown here is derived from an EMBL/GenBank/DDBJ whole genome shotgun (WGS) entry which is preliminary data.</text>
</comment>
<name>A0ACC2KVV5_PERAE</name>
<organism evidence="1 2">
    <name type="scientific">Persea americana</name>
    <name type="common">Avocado</name>
    <dbReference type="NCBI Taxonomy" id="3435"/>
    <lineage>
        <taxon>Eukaryota</taxon>
        <taxon>Viridiplantae</taxon>
        <taxon>Streptophyta</taxon>
        <taxon>Embryophyta</taxon>
        <taxon>Tracheophyta</taxon>
        <taxon>Spermatophyta</taxon>
        <taxon>Magnoliopsida</taxon>
        <taxon>Magnoliidae</taxon>
        <taxon>Laurales</taxon>
        <taxon>Lauraceae</taxon>
        <taxon>Persea</taxon>
    </lineage>
</organism>
<dbReference type="Proteomes" id="UP001234297">
    <property type="component" value="Chromosome 11"/>
</dbReference>
<sequence length="323" mass="36850">MAFCNSIRRTASRVAPLTFRAVESRRGFHSSLFPKNSSSSLSQKLWRVGSGYLSTNRFSAISQKPKSDESLLRVIESEITCAEESDDHNRVEEIPDEFPFQIQDNPGEQTISLIRQYHGETIKVEVHMPDLVTGDENNDDDNDDDADDEKGGQSSIPLVITVSKIHGPTLEFNCTAYADEVAIDSLSVREQEASEDQIAYEGPDFSDLDENLQKAFHKYLTIRGIKPNEFGQPKGFAYVEFLEPEAIQEALLVNESELHGRQLKVFAKRTNIPGMRKHHGRGCNLYMGYIFGRPYMLPPYFYSPFGYAKFPRFTMPMRYRPYY</sequence>
<accession>A0ACC2KVV5</accession>
<reference evidence="1 2" key="1">
    <citation type="journal article" date="2022" name="Hortic Res">
        <title>A haplotype resolved chromosomal level avocado genome allows analysis of novel avocado genes.</title>
        <authorList>
            <person name="Nath O."/>
            <person name="Fletcher S.J."/>
            <person name="Hayward A."/>
            <person name="Shaw L.M."/>
            <person name="Masouleh A.K."/>
            <person name="Furtado A."/>
            <person name="Henry R.J."/>
            <person name="Mitter N."/>
        </authorList>
    </citation>
    <scope>NUCLEOTIDE SEQUENCE [LARGE SCALE GENOMIC DNA]</scope>
    <source>
        <strain evidence="2">cv. Hass</strain>
    </source>
</reference>
<evidence type="ECO:0000313" key="2">
    <source>
        <dbReference type="Proteomes" id="UP001234297"/>
    </source>
</evidence>
<dbReference type="EMBL" id="CM056819">
    <property type="protein sequence ID" value="KAJ8625011.1"/>
    <property type="molecule type" value="Genomic_DNA"/>
</dbReference>
<proteinExistence type="predicted"/>
<evidence type="ECO:0000313" key="1">
    <source>
        <dbReference type="EMBL" id="KAJ8625011.1"/>
    </source>
</evidence>